<keyword evidence="2" id="KW-0732">Signal</keyword>
<name>A0A1Y1QVP6_9GAMM</name>
<organism evidence="3 4">
    <name type="scientific">Thiothrix lacustris</name>
    <dbReference type="NCBI Taxonomy" id="525917"/>
    <lineage>
        <taxon>Bacteria</taxon>
        <taxon>Pseudomonadati</taxon>
        <taxon>Pseudomonadota</taxon>
        <taxon>Gammaproteobacteria</taxon>
        <taxon>Thiotrichales</taxon>
        <taxon>Thiotrichaceae</taxon>
        <taxon>Thiothrix</taxon>
    </lineage>
</organism>
<gene>
    <name evidence="3" type="ORF">BWK73_09230</name>
</gene>
<feature type="transmembrane region" description="Helical" evidence="1">
    <location>
        <begin position="40"/>
        <end position="60"/>
    </location>
</feature>
<reference evidence="3 4" key="1">
    <citation type="submission" date="2017-01" db="EMBL/GenBank/DDBJ databases">
        <title>Novel large sulfur bacteria in the metagenomes of groundwater-fed chemosynthetic microbial mats in the Lake Huron basin.</title>
        <authorList>
            <person name="Sharrar A.M."/>
            <person name="Flood B.E."/>
            <person name="Bailey J.V."/>
            <person name="Jones D.S."/>
            <person name="Biddanda B."/>
            <person name="Ruberg S.A."/>
            <person name="Marcus D.N."/>
            <person name="Dick G.J."/>
        </authorList>
    </citation>
    <scope>NUCLEOTIDE SEQUENCE [LARGE SCALE GENOMIC DNA]</scope>
    <source>
        <strain evidence="3">A8</strain>
    </source>
</reference>
<sequence>MQRLFNEFKHLRFSRVALSVSAAALIGASGHKAAQYAQSAWGDEGLVLVVAGAVAAFYALHTAFNDKARRSARVWAAAAALGLGLLEGGAIMQGNIEAATVAARNTHTTNVQTWQATKTALDADYHAVHQQWQADKAATETEAGNTKTALRQELQSVKDALAENAKSQRTTKASDKEGNVTPAYQALLDQQANLLKRSESINAELGKTVTLPASPAKPAYPAEPVQAPITLAPVEYAQAFAFPALVVVLMFLRGRRDEENAALAELADIQHQATTLTHKLDTALGNAEQRIATLLASIQTEGAHATQQIQTLAQGELSTLQHQISQCQRLATTAHSQTDAAVTMLRQQTHAMIQATQRDLQALATNEQTRHQAQLAQLQTTAIETLKNADTAARAISQRTAIETTESLQAILTEAKTASADLQKQVIHCNAVLAKSNVPNVPMAHVNVPPNVPAMYLNVPEPKSTLTTEADKNTNNTEKLSKNDALNLLRLQQVKVSEEGLVISSEIECNTGYGRKLAEKLREDAINYGYLIPDDHGKGKTCRYPASIPPDRHSHDQAPVKTNVFNLVKRG</sequence>
<comment type="caution">
    <text evidence="3">The sequence shown here is derived from an EMBL/GenBank/DDBJ whole genome shotgun (WGS) entry which is preliminary data.</text>
</comment>
<dbReference type="AlphaFoldDB" id="A0A1Y1QVP6"/>
<evidence type="ECO:0000256" key="2">
    <source>
        <dbReference type="SAM" id="SignalP"/>
    </source>
</evidence>
<evidence type="ECO:0000256" key="1">
    <source>
        <dbReference type="SAM" id="Phobius"/>
    </source>
</evidence>
<protein>
    <submittedName>
        <fullName evidence="3">Uncharacterized protein</fullName>
    </submittedName>
</protein>
<dbReference type="Proteomes" id="UP000192491">
    <property type="component" value="Unassembled WGS sequence"/>
</dbReference>
<keyword evidence="1" id="KW-1133">Transmembrane helix</keyword>
<accession>A0A1Y1QVP6</accession>
<keyword evidence="1" id="KW-0812">Transmembrane</keyword>
<feature type="chain" id="PRO_5012485791" evidence="2">
    <location>
        <begin position="34"/>
        <end position="571"/>
    </location>
</feature>
<keyword evidence="1" id="KW-0472">Membrane</keyword>
<feature type="signal peptide" evidence="2">
    <location>
        <begin position="1"/>
        <end position="33"/>
    </location>
</feature>
<dbReference type="EMBL" id="MTEJ01000027">
    <property type="protein sequence ID" value="OQX14567.1"/>
    <property type="molecule type" value="Genomic_DNA"/>
</dbReference>
<proteinExistence type="predicted"/>
<evidence type="ECO:0000313" key="4">
    <source>
        <dbReference type="Proteomes" id="UP000192491"/>
    </source>
</evidence>
<evidence type="ECO:0000313" key="3">
    <source>
        <dbReference type="EMBL" id="OQX14567.1"/>
    </source>
</evidence>
<feature type="transmembrane region" description="Helical" evidence="1">
    <location>
        <begin position="72"/>
        <end position="92"/>
    </location>
</feature>